<protein>
    <submittedName>
        <fullName evidence="2">DUF397 domain-containing protein</fullName>
    </submittedName>
</protein>
<dbReference type="InterPro" id="IPR007278">
    <property type="entry name" value="DUF397"/>
</dbReference>
<sequence>MNISGLPHAAWRTSKRSQQNGACVAVAHLPRMVAVRDSKNPTGPILTLAFADWHRLVHQIKSDQHRPA</sequence>
<dbReference type="EMBL" id="JBHSIT010000001">
    <property type="protein sequence ID" value="MFC4906730.1"/>
    <property type="molecule type" value="Genomic_DNA"/>
</dbReference>
<dbReference type="Proteomes" id="UP001595872">
    <property type="component" value="Unassembled WGS sequence"/>
</dbReference>
<evidence type="ECO:0000259" key="1">
    <source>
        <dbReference type="Pfam" id="PF04149"/>
    </source>
</evidence>
<evidence type="ECO:0000313" key="3">
    <source>
        <dbReference type="Proteomes" id="UP001595872"/>
    </source>
</evidence>
<proteinExistence type="predicted"/>
<comment type="caution">
    <text evidence="2">The sequence shown here is derived from an EMBL/GenBank/DDBJ whole genome shotgun (WGS) entry which is preliminary data.</text>
</comment>
<evidence type="ECO:0000313" key="2">
    <source>
        <dbReference type="EMBL" id="MFC4906730.1"/>
    </source>
</evidence>
<dbReference type="Pfam" id="PF04149">
    <property type="entry name" value="DUF397"/>
    <property type="match status" value="1"/>
</dbReference>
<accession>A0ABV9TU66</accession>
<feature type="domain" description="DUF397" evidence="1">
    <location>
        <begin position="9"/>
        <end position="61"/>
    </location>
</feature>
<organism evidence="2 3">
    <name type="scientific">Actinomadura gamaensis</name>
    <dbReference type="NCBI Taxonomy" id="1763541"/>
    <lineage>
        <taxon>Bacteria</taxon>
        <taxon>Bacillati</taxon>
        <taxon>Actinomycetota</taxon>
        <taxon>Actinomycetes</taxon>
        <taxon>Streptosporangiales</taxon>
        <taxon>Thermomonosporaceae</taxon>
        <taxon>Actinomadura</taxon>
    </lineage>
</organism>
<gene>
    <name evidence="2" type="ORF">ACFPCY_05330</name>
</gene>
<name>A0ABV9TU66_9ACTN</name>
<dbReference type="RefSeq" id="WP_378252411.1">
    <property type="nucleotide sequence ID" value="NZ_JBHSIT010000001.1"/>
</dbReference>
<reference evidence="3" key="1">
    <citation type="journal article" date="2019" name="Int. J. Syst. Evol. Microbiol.">
        <title>The Global Catalogue of Microorganisms (GCM) 10K type strain sequencing project: providing services to taxonomists for standard genome sequencing and annotation.</title>
        <authorList>
            <consortium name="The Broad Institute Genomics Platform"/>
            <consortium name="The Broad Institute Genome Sequencing Center for Infectious Disease"/>
            <person name="Wu L."/>
            <person name="Ma J."/>
        </authorList>
    </citation>
    <scope>NUCLEOTIDE SEQUENCE [LARGE SCALE GENOMIC DNA]</scope>
    <source>
        <strain evidence="3">KLKA75</strain>
    </source>
</reference>
<keyword evidence="3" id="KW-1185">Reference proteome</keyword>